<feature type="chain" id="PRO_5045532497" description="TonB-dependent receptor plug domain-containing protein" evidence="1">
    <location>
        <begin position="23"/>
        <end position="103"/>
    </location>
</feature>
<dbReference type="EMBL" id="JBEYBF010000012">
    <property type="protein sequence ID" value="MEU1953850.1"/>
    <property type="molecule type" value="Genomic_DNA"/>
</dbReference>
<feature type="signal peptide" evidence="1">
    <location>
        <begin position="1"/>
        <end position="22"/>
    </location>
</feature>
<name>A0ABV2WSI0_9NOCA</name>
<sequence length="103" mass="10709">MKLKPASRAFAALVCGVGVAGAAVAGAGAAGADPGPDKKIIINGQERTDIDRVILREDIERELPGYQLPAGSPGVIILRSGEVQPVPEGAVLRHRDDRVPPPR</sequence>
<evidence type="ECO:0000313" key="2">
    <source>
        <dbReference type="EMBL" id="MEU1953850.1"/>
    </source>
</evidence>
<accession>A0ABV2WSI0</accession>
<organism evidence="2 3">
    <name type="scientific">Nocardia rhamnosiphila</name>
    <dbReference type="NCBI Taxonomy" id="426716"/>
    <lineage>
        <taxon>Bacteria</taxon>
        <taxon>Bacillati</taxon>
        <taxon>Actinomycetota</taxon>
        <taxon>Actinomycetes</taxon>
        <taxon>Mycobacteriales</taxon>
        <taxon>Nocardiaceae</taxon>
        <taxon>Nocardia</taxon>
    </lineage>
</organism>
<gene>
    <name evidence="2" type="ORF">ABZ510_18555</name>
</gene>
<protein>
    <recommendedName>
        <fullName evidence="4">TonB-dependent receptor plug domain-containing protein</fullName>
    </recommendedName>
</protein>
<dbReference type="RefSeq" id="WP_030521940.1">
    <property type="nucleotide sequence ID" value="NZ_JBEYBD010000039.1"/>
</dbReference>
<keyword evidence="1" id="KW-0732">Signal</keyword>
<reference evidence="2 3" key="1">
    <citation type="submission" date="2024-06" db="EMBL/GenBank/DDBJ databases">
        <title>The Natural Products Discovery Center: Release of the First 8490 Sequenced Strains for Exploring Actinobacteria Biosynthetic Diversity.</title>
        <authorList>
            <person name="Kalkreuter E."/>
            <person name="Kautsar S.A."/>
            <person name="Yang D."/>
            <person name="Bader C.D."/>
            <person name="Teijaro C.N."/>
            <person name="Fluegel L."/>
            <person name="Davis C.M."/>
            <person name="Simpson J.R."/>
            <person name="Lauterbach L."/>
            <person name="Steele A.D."/>
            <person name="Gui C."/>
            <person name="Meng S."/>
            <person name="Li G."/>
            <person name="Viehrig K."/>
            <person name="Ye F."/>
            <person name="Su P."/>
            <person name="Kiefer A.F."/>
            <person name="Nichols A."/>
            <person name="Cepeda A.J."/>
            <person name="Yan W."/>
            <person name="Fan B."/>
            <person name="Jiang Y."/>
            <person name="Adhikari A."/>
            <person name="Zheng C.-J."/>
            <person name="Schuster L."/>
            <person name="Cowan T.M."/>
            <person name="Smanski M.J."/>
            <person name="Chevrette M.G."/>
            <person name="De Carvalho L.P.S."/>
            <person name="Shen B."/>
        </authorList>
    </citation>
    <scope>NUCLEOTIDE SEQUENCE [LARGE SCALE GENOMIC DNA]</scope>
    <source>
        <strain evidence="2 3">NPDC019708</strain>
    </source>
</reference>
<proteinExistence type="predicted"/>
<dbReference type="GeneID" id="96243246"/>
<evidence type="ECO:0000256" key="1">
    <source>
        <dbReference type="SAM" id="SignalP"/>
    </source>
</evidence>
<keyword evidence="3" id="KW-1185">Reference proteome</keyword>
<comment type="caution">
    <text evidence="2">The sequence shown here is derived from an EMBL/GenBank/DDBJ whole genome shotgun (WGS) entry which is preliminary data.</text>
</comment>
<evidence type="ECO:0008006" key="4">
    <source>
        <dbReference type="Google" id="ProtNLM"/>
    </source>
</evidence>
<evidence type="ECO:0000313" key="3">
    <source>
        <dbReference type="Proteomes" id="UP001550628"/>
    </source>
</evidence>
<dbReference type="Proteomes" id="UP001550628">
    <property type="component" value="Unassembled WGS sequence"/>
</dbReference>